<evidence type="ECO:0000256" key="1">
    <source>
        <dbReference type="SAM" id="MobiDB-lite"/>
    </source>
</evidence>
<evidence type="ECO:0000313" key="3">
    <source>
        <dbReference type="Proteomes" id="UP001162162"/>
    </source>
</evidence>
<accession>A0AAV8YGL7</accession>
<dbReference type="Proteomes" id="UP001162162">
    <property type="component" value="Unassembled WGS sequence"/>
</dbReference>
<reference evidence="2" key="1">
    <citation type="journal article" date="2023" name="Insect Mol. Biol.">
        <title>Genome sequencing provides insights into the evolution of gene families encoding plant cell wall-degrading enzymes in longhorned beetles.</title>
        <authorList>
            <person name="Shin N.R."/>
            <person name="Okamura Y."/>
            <person name="Kirsch R."/>
            <person name="Pauchet Y."/>
        </authorList>
    </citation>
    <scope>NUCLEOTIDE SEQUENCE</scope>
    <source>
        <strain evidence="2">AMC_N1</strain>
    </source>
</reference>
<comment type="caution">
    <text evidence="2">The sequence shown here is derived from an EMBL/GenBank/DDBJ whole genome shotgun (WGS) entry which is preliminary data.</text>
</comment>
<proteinExistence type="predicted"/>
<gene>
    <name evidence="2" type="ORF">NQ318_017803</name>
</gene>
<dbReference type="EMBL" id="JAPWTK010000105">
    <property type="protein sequence ID" value="KAJ8950078.1"/>
    <property type="molecule type" value="Genomic_DNA"/>
</dbReference>
<keyword evidence="3" id="KW-1185">Reference proteome</keyword>
<feature type="region of interest" description="Disordered" evidence="1">
    <location>
        <begin position="77"/>
        <end position="104"/>
    </location>
</feature>
<organism evidence="2 3">
    <name type="scientific">Aromia moschata</name>
    <dbReference type="NCBI Taxonomy" id="1265417"/>
    <lineage>
        <taxon>Eukaryota</taxon>
        <taxon>Metazoa</taxon>
        <taxon>Ecdysozoa</taxon>
        <taxon>Arthropoda</taxon>
        <taxon>Hexapoda</taxon>
        <taxon>Insecta</taxon>
        <taxon>Pterygota</taxon>
        <taxon>Neoptera</taxon>
        <taxon>Endopterygota</taxon>
        <taxon>Coleoptera</taxon>
        <taxon>Polyphaga</taxon>
        <taxon>Cucujiformia</taxon>
        <taxon>Chrysomeloidea</taxon>
        <taxon>Cerambycidae</taxon>
        <taxon>Cerambycinae</taxon>
        <taxon>Callichromatini</taxon>
        <taxon>Aromia</taxon>
    </lineage>
</organism>
<sequence>MTAFRVTIRIAYPITVAVQRDYFTGRIALLDSDLCGVPYSVCGVNTYTHTLDICNFIIELATCSHARVDLQSKSRRTISERIKKKNSPDFARPQRQSRFSGRERKSDIKLVLNLAGTGVNTQYPNY</sequence>
<protein>
    <submittedName>
        <fullName evidence="2">Uncharacterized protein</fullName>
    </submittedName>
</protein>
<name>A0AAV8YGL7_9CUCU</name>
<dbReference type="AlphaFoldDB" id="A0AAV8YGL7"/>
<evidence type="ECO:0000313" key="2">
    <source>
        <dbReference type="EMBL" id="KAJ8950078.1"/>
    </source>
</evidence>